<feature type="transmembrane region" description="Helical" evidence="1">
    <location>
        <begin position="6"/>
        <end position="25"/>
    </location>
</feature>
<keyword evidence="1" id="KW-0472">Membrane</keyword>
<keyword evidence="1" id="KW-0812">Transmembrane</keyword>
<comment type="caution">
    <text evidence="2">The sequence shown here is derived from an EMBL/GenBank/DDBJ whole genome shotgun (WGS) entry which is preliminary data.</text>
</comment>
<evidence type="ECO:0008006" key="4">
    <source>
        <dbReference type="Google" id="ProtNLM"/>
    </source>
</evidence>
<dbReference type="EMBL" id="PFWX01000007">
    <property type="protein sequence ID" value="PJA41836.1"/>
    <property type="molecule type" value="Genomic_DNA"/>
</dbReference>
<protein>
    <recommendedName>
        <fullName evidence="4">DUF4145 domain-containing protein</fullName>
    </recommendedName>
</protein>
<evidence type="ECO:0000256" key="1">
    <source>
        <dbReference type="SAM" id="Phobius"/>
    </source>
</evidence>
<organism evidence="2 3">
    <name type="scientific">Candidatus Wolfebacteria bacterium CG_4_9_14_3_um_filter_37_9</name>
    <dbReference type="NCBI Taxonomy" id="1975065"/>
    <lineage>
        <taxon>Bacteria</taxon>
        <taxon>Candidatus Wolfeibacteriota</taxon>
    </lineage>
</organism>
<dbReference type="AlphaFoldDB" id="A0A2M7X6M7"/>
<evidence type="ECO:0000313" key="2">
    <source>
        <dbReference type="EMBL" id="PJA41836.1"/>
    </source>
</evidence>
<gene>
    <name evidence="2" type="ORF">CO177_00405</name>
</gene>
<sequence length="170" mass="19862">MILTLQIILIVLILVLVAAIIWLMVKSSIFRQKLTPTKTINLLKAIKVTDGKYKQIIKHRELINKNWSKLLERIKSGDERDLRLAIIEADSLVDEILKEHGYPGNDMGERMKSIHPSEIDNLNDLWEAHKLRNRLVHEADFHLQAVEYKKIISIYHEVLEELLSRELELI</sequence>
<evidence type="ECO:0000313" key="3">
    <source>
        <dbReference type="Proteomes" id="UP000231634"/>
    </source>
</evidence>
<accession>A0A2M7X6M7</accession>
<reference evidence="3" key="1">
    <citation type="submission" date="2017-09" db="EMBL/GenBank/DDBJ databases">
        <title>Depth-based differentiation of microbial function through sediment-hosted aquifers and enrichment of novel symbionts in the deep terrestrial subsurface.</title>
        <authorList>
            <person name="Probst A.J."/>
            <person name="Ladd B."/>
            <person name="Jarett J.K."/>
            <person name="Geller-Mcgrath D.E."/>
            <person name="Sieber C.M.K."/>
            <person name="Emerson J.B."/>
            <person name="Anantharaman K."/>
            <person name="Thomas B.C."/>
            <person name="Malmstrom R."/>
            <person name="Stieglmeier M."/>
            <person name="Klingl A."/>
            <person name="Woyke T."/>
            <person name="Ryan C.M."/>
            <person name="Banfield J.F."/>
        </authorList>
    </citation>
    <scope>NUCLEOTIDE SEQUENCE [LARGE SCALE GENOMIC DNA]</scope>
</reference>
<name>A0A2M7X6M7_9BACT</name>
<proteinExistence type="predicted"/>
<keyword evidence="1" id="KW-1133">Transmembrane helix</keyword>
<dbReference type="Proteomes" id="UP000231634">
    <property type="component" value="Unassembled WGS sequence"/>
</dbReference>